<name>A0ABY7FN67_MYAAR</name>
<dbReference type="InterPro" id="IPR013087">
    <property type="entry name" value="Znf_C2H2_type"/>
</dbReference>
<evidence type="ECO:0000256" key="9">
    <source>
        <dbReference type="SAM" id="MobiDB-lite"/>
    </source>
</evidence>
<dbReference type="InterPro" id="IPR050589">
    <property type="entry name" value="Ikaros_C2H2-ZF"/>
</dbReference>
<evidence type="ECO:0000256" key="1">
    <source>
        <dbReference type="ARBA" id="ARBA00004123"/>
    </source>
</evidence>
<keyword evidence="7" id="KW-0539">Nucleus</keyword>
<evidence type="ECO:0000256" key="4">
    <source>
        <dbReference type="ARBA" id="ARBA00022771"/>
    </source>
</evidence>
<feature type="domain" description="C2H2-type" evidence="10">
    <location>
        <begin position="300"/>
        <end position="327"/>
    </location>
</feature>
<dbReference type="PROSITE" id="PS50157">
    <property type="entry name" value="ZINC_FINGER_C2H2_2"/>
    <property type="match status" value="2"/>
</dbReference>
<evidence type="ECO:0000259" key="10">
    <source>
        <dbReference type="PROSITE" id="PS50157"/>
    </source>
</evidence>
<feature type="domain" description="C2H2-type" evidence="10">
    <location>
        <begin position="243"/>
        <end position="271"/>
    </location>
</feature>
<organism evidence="11 12">
    <name type="scientific">Mya arenaria</name>
    <name type="common">Soft-shell clam</name>
    <dbReference type="NCBI Taxonomy" id="6604"/>
    <lineage>
        <taxon>Eukaryota</taxon>
        <taxon>Metazoa</taxon>
        <taxon>Spiralia</taxon>
        <taxon>Lophotrochozoa</taxon>
        <taxon>Mollusca</taxon>
        <taxon>Bivalvia</taxon>
        <taxon>Autobranchia</taxon>
        <taxon>Heteroconchia</taxon>
        <taxon>Euheterodonta</taxon>
        <taxon>Imparidentia</taxon>
        <taxon>Neoheterodontei</taxon>
        <taxon>Myida</taxon>
        <taxon>Myoidea</taxon>
        <taxon>Myidae</taxon>
        <taxon>Mya</taxon>
    </lineage>
</organism>
<feature type="region of interest" description="Disordered" evidence="9">
    <location>
        <begin position="206"/>
        <end position="235"/>
    </location>
</feature>
<dbReference type="InterPro" id="IPR036236">
    <property type="entry name" value="Znf_C2H2_sf"/>
</dbReference>
<evidence type="ECO:0000256" key="2">
    <source>
        <dbReference type="ARBA" id="ARBA00022723"/>
    </source>
</evidence>
<evidence type="ECO:0000256" key="5">
    <source>
        <dbReference type="ARBA" id="ARBA00022833"/>
    </source>
</evidence>
<evidence type="ECO:0000256" key="3">
    <source>
        <dbReference type="ARBA" id="ARBA00022737"/>
    </source>
</evidence>
<sequence>MMSMYLMMLYVTVEQEVALKSYFGEQGWFFKKPDMSVLTENLGGFVQTTMKKDITWPVESDQHPIERILNPTTGAVEYPEMSSVKRKAQEESISTLQAAKQIKVTNSSSTMTFEDNSLHDVTESFVDGLVPKLEQELEEICNKNDSVMDNTVDKASDINNGFRTDVGLIQTINKEGKRVTVKEEPDISEDNDNVDDNDIQVEVMQGASGDTNDEFGRAKEKHTSNRKKKEGRPKVKMSKDDACICGFCGKRLASKSNLRQHEASRHVASTKGYHCCGKTFYSRSNFTRHRCSQHGEKKTHGCANCSKLFATNADLMRHMRREERRNDQLFVTS</sequence>
<evidence type="ECO:0000256" key="7">
    <source>
        <dbReference type="ARBA" id="ARBA00023242"/>
    </source>
</evidence>
<keyword evidence="12" id="KW-1185">Reference proteome</keyword>
<dbReference type="PANTHER" id="PTHR24404">
    <property type="entry name" value="ZINC FINGER PROTEIN"/>
    <property type="match status" value="1"/>
</dbReference>
<keyword evidence="4 8" id="KW-0863">Zinc-finger</keyword>
<keyword evidence="5" id="KW-0862">Zinc</keyword>
<evidence type="ECO:0000256" key="6">
    <source>
        <dbReference type="ARBA" id="ARBA00023125"/>
    </source>
</evidence>
<dbReference type="SMART" id="SM00355">
    <property type="entry name" value="ZnF_C2H2"/>
    <property type="match status" value="3"/>
</dbReference>
<dbReference type="Gene3D" id="3.30.160.60">
    <property type="entry name" value="Classic Zinc Finger"/>
    <property type="match status" value="1"/>
</dbReference>
<keyword evidence="2" id="KW-0479">Metal-binding</keyword>
<dbReference type="Proteomes" id="UP001164746">
    <property type="component" value="Chromosome 12"/>
</dbReference>
<evidence type="ECO:0000313" key="11">
    <source>
        <dbReference type="EMBL" id="WAR22176.1"/>
    </source>
</evidence>
<dbReference type="SUPFAM" id="SSF57667">
    <property type="entry name" value="beta-beta-alpha zinc fingers"/>
    <property type="match status" value="2"/>
</dbReference>
<dbReference type="PANTHER" id="PTHR24404:SF114">
    <property type="entry name" value="KLUMPFUSS, ISOFORM B-RELATED"/>
    <property type="match status" value="1"/>
</dbReference>
<keyword evidence="3" id="KW-0677">Repeat</keyword>
<dbReference type="EMBL" id="CP111023">
    <property type="protein sequence ID" value="WAR22176.1"/>
    <property type="molecule type" value="Genomic_DNA"/>
</dbReference>
<keyword evidence="6" id="KW-0238">DNA-binding</keyword>
<gene>
    <name evidence="11" type="ORF">MAR_016150</name>
</gene>
<feature type="compositionally biased region" description="Basic residues" evidence="9">
    <location>
        <begin position="224"/>
        <end position="235"/>
    </location>
</feature>
<protein>
    <submittedName>
        <fullName evidence="11">ZN865-like protein</fullName>
    </submittedName>
</protein>
<accession>A0ABY7FN67</accession>
<feature type="compositionally biased region" description="Basic and acidic residues" evidence="9">
    <location>
        <begin position="214"/>
        <end position="223"/>
    </location>
</feature>
<reference evidence="11" key="1">
    <citation type="submission" date="2022-11" db="EMBL/GenBank/DDBJ databases">
        <title>Centuries of genome instability and evolution in soft-shell clam transmissible cancer (bioRxiv).</title>
        <authorList>
            <person name="Hart S.F.M."/>
            <person name="Yonemitsu M.A."/>
            <person name="Giersch R.M."/>
            <person name="Beal B.F."/>
            <person name="Arriagada G."/>
            <person name="Davis B.W."/>
            <person name="Ostrander E.A."/>
            <person name="Goff S.P."/>
            <person name="Metzger M.J."/>
        </authorList>
    </citation>
    <scope>NUCLEOTIDE SEQUENCE</scope>
    <source>
        <strain evidence="11">MELC-2E11</strain>
        <tissue evidence="11">Siphon/mantle</tissue>
    </source>
</reference>
<evidence type="ECO:0000256" key="8">
    <source>
        <dbReference type="PROSITE-ProRule" id="PRU00042"/>
    </source>
</evidence>
<proteinExistence type="predicted"/>
<dbReference type="PROSITE" id="PS00028">
    <property type="entry name" value="ZINC_FINGER_C2H2_1"/>
    <property type="match status" value="1"/>
</dbReference>
<comment type="subcellular location">
    <subcellularLocation>
        <location evidence="1">Nucleus</location>
    </subcellularLocation>
</comment>
<evidence type="ECO:0000313" key="12">
    <source>
        <dbReference type="Proteomes" id="UP001164746"/>
    </source>
</evidence>